<evidence type="ECO:0000256" key="4">
    <source>
        <dbReference type="ARBA" id="ARBA00022527"/>
    </source>
</evidence>
<evidence type="ECO:0000256" key="12">
    <source>
        <dbReference type="ARBA" id="ARBA00023136"/>
    </source>
</evidence>
<evidence type="ECO:0000259" key="20">
    <source>
        <dbReference type="PROSITE" id="PS50112"/>
    </source>
</evidence>
<evidence type="ECO:0000313" key="21">
    <source>
        <dbReference type="EMBL" id="KAG9453015.1"/>
    </source>
</evidence>
<sequence length="694" mass="79403">MAGKESVIPHSQGMQAGQGGRYELLLKRFRDLEVSHNNLQERFQVLIQEREEEQRSGIWREDKGVECKNVGLLPPSLYPNVLQSMGHAVHICRVDTGEIFYWNRAAENLYGWKDYEVLGRKVMDLLFDEESYSFFENIIERLSKDQSWSGQFPLRKRSGEMFMAMVTESLLVEDGELLGIITISSDAAVFTSTKLEKFPYQDANNHGPQRGWKMNVKKIQSQPKPKIASAVSYLASKLFSSRQENTRIIGSVIESDIMREPHINQSLKKSQDTFNSRPFHMEVESQKFSSIEGRLSFNKRTPSHALRKFSDRREPEAHYENGNNFAVVNQTMVTSVLECHECSKMVSTPYILPELRLEDRIVKEVDHEKTSENSHAKNRHQNEEIPNSLSSSGESVDNGETSFQRSKEGNSMTDCEILWEDLQLGEEVGQGSYAVVYRGIWNGSDVAIKVYIENEYHDGILLDYRKEIEIMKKLRHPNVLLFMGAVYSPDRLAIVTEFMPRGSLFKALHKNNQVLDIRRRLRMALDVARGMNYLHRRNPPIVHRDLKSSNLLVDKNWTVKVGDFGLSQLKKSAFLTAKSGRGTPQWMAPEVLRNEPSNEKSDVYSFGVILWELMTVSVPWTHLNSLQVVGVVGFMDRRLDLPEDLDPRISSIILDCWQSDPESRPSFGDILQRMGELIQKGVAAPAQRSSEPEI</sequence>
<evidence type="ECO:0000313" key="22">
    <source>
        <dbReference type="Proteomes" id="UP000825729"/>
    </source>
</evidence>
<dbReference type="AlphaFoldDB" id="A0AAV7EVT9"/>
<evidence type="ECO:0000256" key="2">
    <source>
        <dbReference type="ARBA" id="ARBA00010507"/>
    </source>
</evidence>
<evidence type="ECO:0000256" key="10">
    <source>
        <dbReference type="ARBA" id="ARBA00022840"/>
    </source>
</evidence>
<evidence type="ECO:0000256" key="14">
    <source>
        <dbReference type="ARBA" id="ARBA00047899"/>
    </source>
</evidence>
<dbReference type="PROSITE" id="PS50112">
    <property type="entry name" value="PAS"/>
    <property type="match status" value="1"/>
</dbReference>
<proteinExistence type="inferred from homology"/>
<keyword evidence="6" id="KW-0716">Sensory transduction</keyword>
<evidence type="ECO:0000256" key="16">
    <source>
        <dbReference type="PROSITE-ProRule" id="PRU10141"/>
    </source>
</evidence>
<keyword evidence="9" id="KW-0418">Kinase</keyword>
<comment type="subcellular location">
    <subcellularLocation>
        <location evidence="1">Membrane</location>
    </subcellularLocation>
</comment>
<keyword evidence="17" id="KW-0175">Coiled coil</keyword>
<evidence type="ECO:0000256" key="9">
    <source>
        <dbReference type="ARBA" id="ARBA00022777"/>
    </source>
</evidence>
<dbReference type="EC" id="2.7.11.1" evidence="3"/>
<dbReference type="Gene3D" id="1.10.510.10">
    <property type="entry name" value="Transferase(Phosphotransferase) domain 1"/>
    <property type="match status" value="1"/>
</dbReference>
<dbReference type="FunFam" id="1.10.510.10:FF:000476">
    <property type="entry name" value="PAS domain-containing protein tyrosine kinase family protein"/>
    <property type="match status" value="1"/>
</dbReference>
<dbReference type="Pfam" id="PF13426">
    <property type="entry name" value="PAS_9"/>
    <property type="match status" value="1"/>
</dbReference>
<keyword evidence="5" id="KW-0600">Photoreceptor protein</keyword>
<dbReference type="Proteomes" id="UP000825729">
    <property type="component" value="Unassembled WGS sequence"/>
</dbReference>
<dbReference type="PROSITE" id="PS50011">
    <property type="entry name" value="PROTEIN_KINASE_DOM"/>
    <property type="match status" value="1"/>
</dbReference>
<keyword evidence="22" id="KW-1185">Reference proteome</keyword>
<evidence type="ECO:0000256" key="13">
    <source>
        <dbReference type="ARBA" id="ARBA00023170"/>
    </source>
</evidence>
<evidence type="ECO:0000256" key="17">
    <source>
        <dbReference type="SAM" id="Coils"/>
    </source>
</evidence>
<organism evidence="21 22">
    <name type="scientific">Aristolochia fimbriata</name>
    <name type="common">White veined hardy Dutchman's pipe vine</name>
    <dbReference type="NCBI Taxonomy" id="158543"/>
    <lineage>
        <taxon>Eukaryota</taxon>
        <taxon>Viridiplantae</taxon>
        <taxon>Streptophyta</taxon>
        <taxon>Embryophyta</taxon>
        <taxon>Tracheophyta</taxon>
        <taxon>Spermatophyta</taxon>
        <taxon>Magnoliopsida</taxon>
        <taxon>Magnoliidae</taxon>
        <taxon>Piperales</taxon>
        <taxon>Aristolochiaceae</taxon>
        <taxon>Aristolochia</taxon>
    </lineage>
</organism>
<evidence type="ECO:0000256" key="18">
    <source>
        <dbReference type="SAM" id="MobiDB-lite"/>
    </source>
</evidence>
<keyword evidence="10 16" id="KW-0067">ATP-binding</keyword>
<evidence type="ECO:0000256" key="3">
    <source>
        <dbReference type="ARBA" id="ARBA00012513"/>
    </source>
</evidence>
<dbReference type="NCBIfam" id="TIGR00229">
    <property type="entry name" value="sensory_box"/>
    <property type="match status" value="1"/>
</dbReference>
<feature type="coiled-coil region" evidence="17">
    <location>
        <begin position="22"/>
        <end position="56"/>
    </location>
</feature>
<dbReference type="Gene3D" id="3.30.450.20">
    <property type="entry name" value="PAS domain"/>
    <property type="match status" value="1"/>
</dbReference>
<dbReference type="GO" id="GO:0005524">
    <property type="term" value="F:ATP binding"/>
    <property type="evidence" value="ECO:0007669"/>
    <property type="project" value="UniProtKB-UniRule"/>
</dbReference>
<dbReference type="InterPro" id="IPR001245">
    <property type="entry name" value="Ser-Thr/Tyr_kinase_cat_dom"/>
</dbReference>
<dbReference type="InterPro" id="IPR008271">
    <property type="entry name" value="Ser/Thr_kinase_AS"/>
</dbReference>
<feature type="compositionally biased region" description="Basic and acidic residues" evidence="18">
    <location>
        <begin position="366"/>
        <end position="383"/>
    </location>
</feature>
<dbReference type="SMART" id="SM00091">
    <property type="entry name" value="PAS"/>
    <property type="match status" value="1"/>
</dbReference>
<gene>
    <name evidence="21" type="ORF">H6P81_005919</name>
</gene>
<evidence type="ECO:0000256" key="11">
    <source>
        <dbReference type="ARBA" id="ARBA00022991"/>
    </source>
</evidence>
<keyword evidence="12" id="KW-0472">Membrane</keyword>
<comment type="catalytic activity">
    <reaction evidence="14">
        <text>L-threonyl-[protein] + ATP = O-phospho-L-threonyl-[protein] + ADP + H(+)</text>
        <dbReference type="Rhea" id="RHEA:46608"/>
        <dbReference type="Rhea" id="RHEA-COMP:11060"/>
        <dbReference type="Rhea" id="RHEA-COMP:11605"/>
        <dbReference type="ChEBI" id="CHEBI:15378"/>
        <dbReference type="ChEBI" id="CHEBI:30013"/>
        <dbReference type="ChEBI" id="CHEBI:30616"/>
        <dbReference type="ChEBI" id="CHEBI:61977"/>
        <dbReference type="ChEBI" id="CHEBI:456216"/>
        <dbReference type="EC" id="2.7.11.1"/>
    </reaction>
</comment>
<name>A0AAV7EVT9_ARIFI</name>
<dbReference type="CDD" id="cd13999">
    <property type="entry name" value="STKc_MAP3K-like"/>
    <property type="match status" value="1"/>
</dbReference>
<feature type="domain" description="Protein kinase" evidence="19">
    <location>
        <begin position="422"/>
        <end position="678"/>
    </location>
</feature>
<dbReference type="PROSITE" id="PS00108">
    <property type="entry name" value="PROTEIN_KINASE_ST"/>
    <property type="match status" value="1"/>
</dbReference>
<dbReference type="PRINTS" id="PR00109">
    <property type="entry name" value="TYRKINASE"/>
</dbReference>
<dbReference type="InterPro" id="IPR035965">
    <property type="entry name" value="PAS-like_dom_sf"/>
</dbReference>
<dbReference type="InterPro" id="IPR000719">
    <property type="entry name" value="Prot_kinase_dom"/>
</dbReference>
<evidence type="ECO:0000256" key="5">
    <source>
        <dbReference type="ARBA" id="ARBA00022543"/>
    </source>
</evidence>
<dbReference type="SUPFAM" id="SSF55785">
    <property type="entry name" value="PYP-like sensor domain (PAS domain)"/>
    <property type="match status" value="1"/>
</dbReference>
<protein>
    <recommendedName>
        <fullName evidence="3">non-specific serine/threonine protein kinase</fullName>
        <ecNumber evidence="3">2.7.11.1</ecNumber>
    </recommendedName>
</protein>
<feature type="binding site" evidence="16">
    <location>
        <position position="449"/>
    </location>
    <ligand>
        <name>ATP</name>
        <dbReference type="ChEBI" id="CHEBI:30616"/>
    </ligand>
</feature>
<evidence type="ECO:0000256" key="6">
    <source>
        <dbReference type="ARBA" id="ARBA00022606"/>
    </source>
</evidence>
<accession>A0AAV7EVT9</accession>
<dbReference type="InterPro" id="IPR017441">
    <property type="entry name" value="Protein_kinase_ATP_BS"/>
</dbReference>
<feature type="region of interest" description="Disordered" evidence="18">
    <location>
        <begin position="366"/>
        <end position="409"/>
    </location>
</feature>
<dbReference type="PROSITE" id="PS00107">
    <property type="entry name" value="PROTEIN_KINASE_ATP"/>
    <property type="match status" value="1"/>
</dbReference>
<dbReference type="CDD" id="cd00130">
    <property type="entry name" value="PAS"/>
    <property type="match status" value="1"/>
</dbReference>
<evidence type="ECO:0000256" key="7">
    <source>
        <dbReference type="ARBA" id="ARBA00022679"/>
    </source>
</evidence>
<dbReference type="EMBL" id="JAINDJ010000003">
    <property type="protein sequence ID" value="KAG9453015.1"/>
    <property type="molecule type" value="Genomic_DNA"/>
</dbReference>
<feature type="domain" description="PAS" evidence="20">
    <location>
        <begin position="97"/>
        <end position="146"/>
    </location>
</feature>
<comment type="catalytic activity">
    <reaction evidence="15">
        <text>L-seryl-[protein] + ATP = O-phospho-L-seryl-[protein] + ADP + H(+)</text>
        <dbReference type="Rhea" id="RHEA:17989"/>
        <dbReference type="Rhea" id="RHEA-COMP:9863"/>
        <dbReference type="Rhea" id="RHEA-COMP:11604"/>
        <dbReference type="ChEBI" id="CHEBI:15378"/>
        <dbReference type="ChEBI" id="CHEBI:29999"/>
        <dbReference type="ChEBI" id="CHEBI:30616"/>
        <dbReference type="ChEBI" id="CHEBI:83421"/>
        <dbReference type="ChEBI" id="CHEBI:456216"/>
        <dbReference type="EC" id="2.7.11.1"/>
    </reaction>
</comment>
<dbReference type="PANTHER" id="PTHR44329">
    <property type="entry name" value="SERINE/THREONINE-PROTEIN KINASE TNNI3K-RELATED"/>
    <property type="match status" value="1"/>
</dbReference>
<comment type="similarity">
    <text evidence="2">Belongs to the protein kinase superfamily. TKL Ser/Thr protein kinase family. RAF subfamily.</text>
</comment>
<dbReference type="FunFam" id="3.30.200.20:FF:000060">
    <property type="entry name" value="Serine/threonine-protein kinase isoform 1"/>
    <property type="match status" value="1"/>
</dbReference>
<evidence type="ECO:0000259" key="19">
    <source>
        <dbReference type="PROSITE" id="PS50011"/>
    </source>
</evidence>
<dbReference type="Pfam" id="PF07714">
    <property type="entry name" value="PK_Tyr_Ser-Thr"/>
    <property type="match status" value="1"/>
</dbReference>
<dbReference type="SUPFAM" id="SSF56112">
    <property type="entry name" value="Protein kinase-like (PK-like)"/>
    <property type="match status" value="1"/>
</dbReference>
<dbReference type="InterPro" id="IPR011009">
    <property type="entry name" value="Kinase-like_dom_sf"/>
</dbReference>
<keyword evidence="11" id="KW-0157">Chromophore</keyword>
<dbReference type="Gene3D" id="3.30.200.20">
    <property type="entry name" value="Phosphorylase Kinase, domain 1"/>
    <property type="match status" value="1"/>
</dbReference>
<keyword evidence="13" id="KW-0675">Receptor</keyword>
<dbReference type="SMART" id="SM00220">
    <property type="entry name" value="S_TKc"/>
    <property type="match status" value="1"/>
</dbReference>
<keyword evidence="8 16" id="KW-0547">Nucleotide-binding</keyword>
<feature type="compositionally biased region" description="Polar residues" evidence="18">
    <location>
        <begin position="384"/>
        <end position="409"/>
    </location>
</feature>
<dbReference type="InterPro" id="IPR051681">
    <property type="entry name" value="Ser/Thr_Kinases-Pseudokinases"/>
</dbReference>
<keyword evidence="4" id="KW-0723">Serine/threonine-protein kinase</keyword>
<dbReference type="GO" id="GO:0016020">
    <property type="term" value="C:membrane"/>
    <property type="evidence" value="ECO:0007669"/>
    <property type="project" value="UniProtKB-SubCell"/>
</dbReference>
<dbReference type="GO" id="GO:0009881">
    <property type="term" value="F:photoreceptor activity"/>
    <property type="evidence" value="ECO:0007669"/>
    <property type="project" value="UniProtKB-KW"/>
</dbReference>
<dbReference type="GO" id="GO:0004674">
    <property type="term" value="F:protein serine/threonine kinase activity"/>
    <property type="evidence" value="ECO:0007669"/>
    <property type="project" value="UniProtKB-KW"/>
</dbReference>
<dbReference type="InterPro" id="IPR000014">
    <property type="entry name" value="PAS"/>
</dbReference>
<dbReference type="PANTHER" id="PTHR44329:SF47">
    <property type="entry name" value="SERINE_THREONINE-PROTEIN KINASE ROCO5-RELATED"/>
    <property type="match status" value="1"/>
</dbReference>
<evidence type="ECO:0000256" key="15">
    <source>
        <dbReference type="ARBA" id="ARBA00048679"/>
    </source>
</evidence>
<evidence type="ECO:0000256" key="8">
    <source>
        <dbReference type="ARBA" id="ARBA00022741"/>
    </source>
</evidence>
<reference evidence="21 22" key="1">
    <citation type="submission" date="2021-07" db="EMBL/GenBank/DDBJ databases">
        <title>The Aristolochia fimbriata genome: insights into angiosperm evolution, floral development and chemical biosynthesis.</title>
        <authorList>
            <person name="Jiao Y."/>
        </authorList>
    </citation>
    <scope>NUCLEOTIDE SEQUENCE [LARGE SCALE GENOMIC DNA]</scope>
    <source>
        <strain evidence="21">IBCAS-2021</strain>
        <tissue evidence="21">Leaf</tissue>
    </source>
</reference>
<comment type="caution">
    <text evidence="21">The sequence shown here is derived from an EMBL/GenBank/DDBJ whole genome shotgun (WGS) entry which is preliminary data.</text>
</comment>
<evidence type="ECO:0000256" key="1">
    <source>
        <dbReference type="ARBA" id="ARBA00004370"/>
    </source>
</evidence>
<keyword evidence="7" id="KW-0808">Transferase</keyword>